<dbReference type="AlphaFoldDB" id="A0ABD5UEX8"/>
<feature type="domain" description="DUF7718" evidence="1">
    <location>
        <begin position="11"/>
        <end position="117"/>
    </location>
</feature>
<evidence type="ECO:0000259" key="1">
    <source>
        <dbReference type="Pfam" id="PF24839"/>
    </source>
</evidence>
<dbReference type="Pfam" id="PF24839">
    <property type="entry name" value="DUF7718"/>
    <property type="match status" value="1"/>
</dbReference>
<dbReference type="RefSeq" id="WP_379763984.1">
    <property type="nucleotide sequence ID" value="NZ_JBHSXI010000001.1"/>
</dbReference>
<sequence>MTDYEVTPPPDRLADRVQLRIAFSTERGEVTQFMIQLEYWLEGDWCEVVRYDHDRDAPGGHDITEEGLHRDVYREGKKIRSEDVSPPIPANEGFDAAEEDLRENVEGCIKRFEKWHEVKDKSGL</sequence>
<protein>
    <recommendedName>
        <fullName evidence="1">DUF7718 domain-containing protein</fullName>
    </recommendedName>
</protein>
<organism evidence="2 3">
    <name type="scientific">Halorubrum trueperi</name>
    <dbReference type="NCBI Taxonomy" id="2004704"/>
    <lineage>
        <taxon>Archaea</taxon>
        <taxon>Methanobacteriati</taxon>
        <taxon>Methanobacteriota</taxon>
        <taxon>Stenosarchaea group</taxon>
        <taxon>Halobacteria</taxon>
        <taxon>Halobacteriales</taxon>
        <taxon>Haloferacaceae</taxon>
        <taxon>Halorubrum</taxon>
    </lineage>
</organism>
<dbReference type="InterPro" id="IPR056135">
    <property type="entry name" value="DUF7718"/>
</dbReference>
<dbReference type="EMBL" id="JBHSXI010000001">
    <property type="protein sequence ID" value="MFC6887678.1"/>
    <property type="molecule type" value="Genomic_DNA"/>
</dbReference>
<accession>A0ABD5UEX8</accession>
<keyword evidence="3" id="KW-1185">Reference proteome</keyword>
<comment type="caution">
    <text evidence="2">The sequence shown here is derived from an EMBL/GenBank/DDBJ whole genome shotgun (WGS) entry which is preliminary data.</text>
</comment>
<evidence type="ECO:0000313" key="2">
    <source>
        <dbReference type="EMBL" id="MFC6887678.1"/>
    </source>
</evidence>
<evidence type="ECO:0000313" key="3">
    <source>
        <dbReference type="Proteomes" id="UP001596333"/>
    </source>
</evidence>
<reference evidence="2 3" key="1">
    <citation type="journal article" date="2019" name="Int. J. Syst. Evol. Microbiol.">
        <title>The Global Catalogue of Microorganisms (GCM) 10K type strain sequencing project: providing services to taxonomists for standard genome sequencing and annotation.</title>
        <authorList>
            <consortium name="The Broad Institute Genomics Platform"/>
            <consortium name="The Broad Institute Genome Sequencing Center for Infectious Disease"/>
            <person name="Wu L."/>
            <person name="Ma J."/>
        </authorList>
    </citation>
    <scope>NUCLEOTIDE SEQUENCE [LARGE SCALE GENOMIC DNA]</scope>
    <source>
        <strain evidence="2 3">Y73</strain>
    </source>
</reference>
<dbReference type="Proteomes" id="UP001596333">
    <property type="component" value="Unassembled WGS sequence"/>
</dbReference>
<gene>
    <name evidence="2" type="ORF">ACFQEY_01215</name>
</gene>
<proteinExistence type="predicted"/>
<name>A0ABD5UEX8_9EURY</name>